<dbReference type="SUPFAM" id="SSF88946">
    <property type="entry name" value="Sigma2 domain of RNA polymerase sigma factors"/>
    <property type="match status" value="1"/>
</dbReference>
<evidence type="ECO:0000256" key="4">
    <source>
        <dbReference type="ARBA" id="ARBA00023125"/>
    </source>
</evidence>
<accession>A0ABT5CFX0</accession>
<dbReference type="PANTHER" id="PTHR43133:SF8">
    <property type="entry name" value="RNA POLYMERASE SIGMA FACTOR HI_1459-RELATED"/>
    <property type="match status" value="1"/>
</dbReference>
<feature type="region of interest" description="Disordered" evidence="6">
    <location>
        <begin position="1"/>
        <end position="35"/>
    </location>
</feature>
<feature type="region of interest" description="Disordered" evidence="6">
    <location>
        <begin position="204"/>
        <end position="235"/>
    </location>
</feature>
<protein>
    <submittedName>
        <fullName evidence="9">RNA polymerase sigma factor</fullName>
    </submittedName>
</protein>
<dbReference type="InterPro" id="IPR013249">
    <property type="entry name" value="RNA_pol_sigma70_r4_t2"/>
</dbReference>
<sequence length="235" mass="25457">MGTAEPHPPSRRLRLVSSQGAAGQGAGGPPSPATASDEELLLAFQRGERGIGLRLYEHLLPVVDRTLYRILGCREQDHADLVQGAFEQIVSTLTKRKFAGECSLAGWASVIACHVGLSALRARRRERKVIDRTPGSPEPGAELEPPSQGADPEREVSAQRDLEALRRHLAAMDGDRAAALLLHAMGYSLKEIADLTGVSVAAAQSRLSRGRRELQARFEPEAAARRDPARPEEPR</sequence>
<proteinExistence type="inferred from homology"/>
<organism evidence="9 10">
    <name type="scientific">Sorangium atrum</name>
    <dbReference type="NCBI Taxonomy" id="2995308"/>
    <lineage>
        <taxon>Bacteria</taxon>
        <taxon>Pseudomonadati</taxon>
        <taxon>Myxococcota</taxon>
        <taxon>Polyangia</taxon>
        <taxon>Polyangiales</taxon>
        <taxon>Polyangiaceae</taxon>
        <taxon>Sorangium</taxon>
    </lineage>
</organism>
<dbReference type="InterPro" id="IPR013325">
    <property type="entry name" value="RNA_pol_sigma_r2"/>
</dbReference>
<dbReference type="Gene3D" id="1.10.1740.10">
    <property type="match status" value="1"/>
</dbReference>
<dbReference type="SUPFAM" id="SSF88659">
    <property type="entry name" value="Sigma3 and sigma4 domains of RNA polymerase sigma factors"/>
    <property type="match status" value="1"/>
</dbReference>
<evidence type="ECO:0000256" key="5">
    <source>
        <dbReference type="ARBA" id="ARBA00023163"/>
    </source>
</evidence>
<evidence type="ECO:0000313" key="9">
    <source>
        <dbReference type="EMBL" id="MDC0684843.1"/>
    </source>
</evidence>
<gene>
    <name evidence="9" type="ORF">POL72_44415</name>
</gene>
<feature type="domain" description="RNA polymerase sigma factor 70 region 4 type 2" evidence="8">
    <location>
        <begin position="163"/>
        <end position="214"/>
    </location>
</feature>
<dbReference type="Proteomes" id="UP001217485">
    <property type="component" value="Unassembled WGS sequence"/>
</dbReference>
<dbReference type="EMBL" id="JAQNDK010000006">
    <property type="protein sequence ID" value="MDC0684843.1"/>
    <property type="molecule type" value="Genomic_DNA"/>
</dbReference>
<keyword evidence="10" id="KW-1185">Reference proteome</keyword>
<comment type="similarity">
    <text evidence="1">Belongs to the sigma-70 factor family. ECF subfamily.</text>
</comment>
<dbReference type="InterPro" id="IPR014284">
    <property type="entry name" value="RNA_pol_sigma-70_dom"/>
</dbReference>
<dbReference type="InterPro" id="IPR013324">
    <property type="entry name" value="RNA_pol_sigma_r3/r4-like"/>
</dbReference>
<evidence type="ECO:0000256" key="1">
    <source>
        <dbReference type="ARBA" id="ARBA00010641"/>
    </source>
</evidence>
<dbReference type="Gene3D" id="1.10.10.10">
    <property type="entry name" value="Winged helix-like DNA-binding domain superfamily/Winged helix DNA-binding domain"/>
    <property type="match status" value="1"/>
</dbReference>
<evidence type="ECO:0000256" key="2">
    <source>
        <dbReference type="ARBA" id="ARBA00023015"/>
    </source>
</evidence>
<evidence type="ECO:0000259" key="8">
    <source>
        <dbReference type="Pfam" id="PF08281"/>
    </source>
</evidence>
<keyword evidence="4" id="KW-0238">DNA-binding</keyword>
<evidence type="ECO:0000313" key="10">
    <source>
        <dbReference type="Proteomes" id="UP001217485"/>
    </source>
</evidence>
<dbReference type="Pfam" id="PF08281">
    <property type="entry name" value="Sigma70_r4_2"/>
    <property type="match status" value="1"/>
</dbReference>
<keyword evidence="2" id="KW-0805">Transcription regulation</keyword>
<dbReference type="RefSeq" id="WP_272102972.1">
    <property type="nucleotide sequence ID" value="NZ_JAQNDK010000006.1"/>
</dbReference>
<feature type="region of interest" description="Disordered" evidence="6">
    <location>
        <begin position="128"/>
        <end position="157"/>
    </location>
</feature>
<dbReference type="InterPro" id="IPR007627">
    <property type="entry name" value="RNA_pol_sigma70_r2"/>
</dbReference>
<reference evidence="9 10" key="1">
    <citation type="submission" date="2023-01" db="EMBL/GenBank/DDBJ databases">
        <title>Minimal conservation of predation-associated metabolite biosynthetic gene clusters underscores biosynthetic potential of Myxococcota including descriptions for ten novel species: Archangium lansinium sp. nov., Myxococcus landrumus sp. nov., Nannocystis bai.</title>
        <authorList>
            <person name="Ahearne A."/>
            <person name="Stevens C."/>
            <person name="Dowd S."/>
        </authorList>
    </citation>
    <scope>NUCLEOTIDE SEQUENCE [LARGE SCALE GENOMIC DNA]</scope>
    <source>
        <strain evidence="9 10">WIWO2</strain>
    </source>
</reference>
<feature type="compositionally biased region" description="Basic and acidic residues" evidence="6">
    <location>
        <begin position="210"/>
        <end position="235"/>
    </location>
</feature>
<dbReference type="Pfam" id="PF04542">
    <property type="entry name" value="Sigma70_r2"/>
    <property type="match status" value="1"/>
</dbReference>
<keyword evidence="3" id="KW-0731">Sigma factor</keyword>
<dbReference type="InterPro" id="IPR039425">
    <property type="entry name" value="RNA_pol_sigma-70-like"/>
</dbReference>
<evidence type="ECO:0000256" key="3">
    <source>
        <dbReference type="ARBA" id="ARBA00023082"/>
    </source>
</evidence>
<name>A0ABT5CFX0_9BACT</name>
<dbReference type="NCBIfam" id="TIGR02937">
    <property type="entry name" value="sigma70-ECF"/>
    <property type="match status" value="1"/>
</dbReference>
<feature type="domain" description="RNA polymerase sigma-70 region 2" evidence="7">
    <location>
        <begin position="55"/>
        <end position="125"/>
    </location>
</feature>
<comment type="caution">
    <text evidence="9">The sequence shown here is derived from an EMBL/GenBank/DDBJ whole genome shotgun (WGS) entry which is preliminary data.</text>
</comment>
<evidence type="ECO:0000256" key="6">
    <source>
        <dbReference type="SAM" id="MobiDB-lite"/>
    </source>
</evidence>
<dbReference type="PANTHER" id="PTHR43133">
    <property type="entry name" value="RNA POLYMERASE ECF-TYPE SIGMA FACTO"/>
    <property type="match status" value="1"/>
</dbReference>
<dbReference type="InterPro" id="IPR036388">
    <property type="entry name" value="WH-like_DNA-bd_sf"/>
</dbReference>
<evidence type="ECO:0000259" key="7">
    <source>
        <dbReference type="Pfam" id="PF04542"/>
    </source>
</evidence>
<keyword evidence="5" id="KW-0804">Transcription</keyword>